<feature type="compositionally biased region" description="Low complexity" evidence="1">
    <location>
        <begin position="493"/>
        <end position="502"/>
    </location>
</feature>
<feature type="compositionally biased region" description="Polar residues" evidence="1">
    <location>
        <begin position="173"/>
        <end position="186"/>
    </location>
</feature>
<feature type="region of interest" description="Disordered" evidence="1">
    <location>
        <begin position="272"/>
        <end position="310"/>
    </location>
</feature>
<dbReference type="EMBL" id="LQPI01000017">
    <property type="protein sequence ID" value="ORW25532.1"/>
    <property type="molecule type" value="Genomic_DNA"/>
</dbReference>
<organism evidence="2 3">
    <name type="scientific">Mycolicibacter nonchromogenicus</name>
    <name type="common">Mycobacterium nonchromogenicum</name>
    <dbReference type="NCBI Taxonomy" id="1782"/>
    <lineage>
        <taxon>Bacteria</taxon>
        <taxon>Bacillati</taxon>
        <taxon>Actinomycetota</taxon>
        <taxon>Actinomycetes</taxon>
        <taxon>Mycobacteriales</taxon>
        <taxon>Mycobacteriaceae</taxon>
        <taxon>Mycolicibacter</taxon>
    </lineage>
</organism>
<feature type="compositionally biased region" description="Polar residues" evidence="1">
    <location>
        <begin position="395"/>
        <end position="404"/>
    </location>
</feature>
<gene>
    <name evidence="2" type="ORF">AWC18_01720</name>
</gene>
<keyword evidence="3" id="KW-1185">Reference proteome</keyword>
<feature type="region of interest" description="Disordered" evidence="1">
    <location>
        <begin position="376"/>
        <end position="404"/>
    </location>
</feature>
<feature type="compositionally biased region" description="Low complexity" evidence="1">
    <location>
        <begin position="188"/>
        <end position="198"/>
    </location>
</feature>
<reference evidence="2 3" key="1">
    <citation type="submission" date="2016-01" db="EMBL/GenBank/DDBJ databases">
        <title>The new phylogeny of the genus Mycobacterium.</title>
        <authorList>
            <person name="Tarcisio F."/>
            <person name="Conor M."/>
            <person name="Antonella G."/>
            <person name="Elisabetta G."/>
            <person name="Giulia F.S."/>
            <person name="Sara T."/>
            <person name="Anna F."/>
            <person name="Clotilde B."/>
            <person name="Roberto B."/>
            <person name="Veronica D.S."/>
            <person name="Fabio R."/>
            <person name="Monica P."/>
            <person name="Olivier J."/>
            <person name="Enrico T."/>
            <person name="Nicola S."/>
        </authorList>
    </citation>
    <scope>NUCLEOTIDE SEQUENCE [LARGE SCALE GENOMIC DNA]</scope>
    <source>
        <strain evidence="2 3">DSM 44164</strain>
    </source>
</reference>
<feature type="region of interest" description="Disordered" evidence="1">
    <location>
        <begin position="650"/>
        <end position="671"/>
    </location>
</feature>
<proteinExistence type="predicted"/>
<sequence>MDTATGETAGTTLAGVAAVTTMSTGTTMGVERGPGDTDITVGAVGARPTIATDPTGTMSARSRPGPGHTTLTTGATVATGGAGGSTSTQRVITGATRTTGTTIAALTRSSPIHTVDLETTLATVTAVTAVGAVAAVGVQRGTGRTRSPVLTRPTIATHTGSTGGRAGHPIGLQPTQTGVTPDTTIATRGPGRSSSIRSRVIPGATGTTIAALTGRTIRARRGRDAATGKTTRATSTGVTTSAAMTTGTTIRAQSRPGGPDVTVGAVGARPTIATDTTGTMGARSRPGPGHTTLTTGATVATGGAGRSTSRHRVITGATRTTGTTIAALTRSSPGDAIGLQTTQATVTAATAVGAVAAVGVQRGTGRTRSPVLTRPTIATHTGSTGGRAGHPIGLQPTQTGVTPDTTIATRGARRSPSISSRVIAGATSTTIAALTGDTINTRRGRDTATGNTTRAPGAGVTTIAAMGTGTTIGMDRSAGLTRPAVGPVGARPTITTDTTDTVDTGDRAGPGQATITTGTTIATGGPGRSTGTDGVITGAALTAGTTITTIAGGRPRDAVSLQPTQATVATTATGLTISAIDIQRGAINTISAVLAVTTITTHTGNTGRSPGHPISLQPTQTRVTPDATIATGSTGQRTRITGRVIPLTTGATMTAGTGSPVLTRGRKDSTT</sequence>
<comment type="caution">
    <text evidence="2">The sequence shown here is derived from an EMBL/GenBank/DDBJ whole genome shotgun (WGS) entry which is preliminary data.</text>
</comment>
<evidence type="ECO:0000313" key="2">
    <source>
        <dbReference type="EMBL" id="ORW25532.1"/>
    </source>
</evidence>
<accession>A0A1X1ZQE2</accession>
<dbReference type="Proteomes" id="UP000193108">
    <property type="component" value="Unassembled WGS sequence"/>
</dbReference>
<feature type="region of interest" description="Disordered" evidence="1">
    <location>
        <begin position="48"/>
        <end position="68"/>
    </location>
</feature>
<feature type="compositionally biased region" description="Low complexity" evidence="1">
    <location>
        <begin position="287"/>
        <end position="301"/>
    </location>
</feature>
<feature type="compositionally biased region" description="Low complexity" evidence="1">
    <location>
        <begin position="225"/>
        <end position="241"/>
    </location>
</feature>
<evidence type="ECO:0000313" key="3">
    <source>
        <dbReference type="Proteomes" id="UP000193108"/>
    </source>
</evidence>
<evidence type="ECO:0000256" key="1">
    <source>
        <dbReference type="SAM" id="MobiDB-lite"/>
    </source>
</evidence>
<dbReference type="AlphaFoldDB" id="A0A1X1ZQE2"/>
<protein>
    <submittedName>
        <fullName evidence="2">Uncharacterized protein</fullName>
    </submittedName>
</protein>
<name>A0A1X1ZQE2_MYCNO</name>
<feature type="region of interest" description="Disordered" evidence="1">
    <location>
        <begin position="220"/>
        <end position="241"/>
    </location>
</feature>
<feature type="region of interest" description="Disordered" evidence="1">
    <location>
        <begin position="154"/>
        <end position="198"/>
    </location>
</feature>
<feature type="compositionally biased region" description="Low complexity" evidence="1">
    <location>
        <begin position="509"/>
        <end position="523"/>
    </location>
</feature>
<dbReference type="STRING" id="1782.AWC18_01720"/>
<feature type="region of interest" description="Disordered" evidence="1">
    <location>
        <begin position="482"/>
        <end position="528"/>
    </location>
</feature>